<accession>A0A6A6GPU1</accession>
<dbReference type="PANTHER" id="PTHR38702">
    <property type="entry name" value="CALPONIN-HOMOLOGY (CH) DOMAIN-CONTAINING PROTEIN"/>
    <property type="match status" value="1"/>
</dbReference>
<evidence type="ECO:0000256" key="1">
    <source>
        <dbReference type="SAM" id="MobiDB-lite"/>
    </source>
</evidence>
<dbReference type="PANTHER" id="PTHR38702:SF1">
    <property type="entry name" value="CALPONIN-HOMOLOGY (CH) DOMAIN-CONTAINING PROTEIN"/>
    <property type="match status" value="1"/>
</dbReference>
<gene>
    <name evidence="2" type="ORF">BDZ85DRAFT_7401</name>
</gene>
<dbReference type="OrthoDB" id="2534759at2759"/>
<keyword evidence="3" id="KW-1185">Reference proteome</keyword>
<dbReference type="AlphaFoldDB" id="A0A6A6GPU1"/>
<proteinExistence type="predicted"/>
<reference evidence="3" key="1">
    <citation type="journal article" date="2020" name="Stud. Mycol.">
        <title>101 Dothideomycetes genomes: A test case for predicting lifestyles and emergence of pathogens.</title>
        <authorList>
            <person name="Haridas S."/>
            <person name="Albert R."/>
            <person name="Binder M."/>
            <person name="Bloem J."/>
            <person name="LaButti K."/>
            <person name="Salamov A."/>
            <person name="Andreopoulos B."/>
            <person name="Baker S."/>
            <person name="Barry K."/>
            <person name="Bills G."/>
            <person name="Bluhm B."/>
            <person name="Cannon C."/>
            <person name="Castanera R."/>
            <person name="Culley D."/>
            <person name="Daum C."/>
            <person name="Ezra D."/>
            <person name="Gonzalez J."/>
            <person name="Henrissat B."/>
            <person name="Kuo A."/>
            <person name="Liang C."/>
            <person name="Lipzen A."/>
            <person name="Lutzoni F."/>
            <person name="Magnuson J."/>
            <person name="Mondo S."/>
            <person name="Nolan M."/>
            <person name="Ohm R."/>
            <person name="Pangilinan J."/>
            <person name="Park H.-J."/>
            <person name="Ramirez L."/>
            <person name="Alfaro M."/>
            <person name="Sun H."/>
            <person name="Tritt A."/>
            <person name="Yoshinaga Y."/>
            <person name="Zwiers L.-H."/>
            <person name="Turgeon B."/>
            <person name="Goodwin S."/>
            <person name="Spatafora J."/>
            <person name="Crous P."/>
            <person name="Grigoriev I."/>
        </authorList>
    </citation>
    <scope>NUCLEOTIDE SEQUENCE [LARGE SCALE GENOMIC DNA]</scope>
    <source>
        <strain evidence="3">CECT 20119</strain>
    </source>
</reference>
<feature type="compositionally biased region" description="Low complexity" evidence="1">
    <location>
        <begin position="42"/>
        <end position="59"/>
    </location>
</feature>
<organism evidence="2 3">
    <name type="scientific">Elsinoe ampelina</name>
    <dbReference type="NCBI Taxonomy" id="302913"/>
    <lineage>
        <taxon>Eukaryota</taxon>
        <taxon>Fungi</taxon>
        <taxon>Dikarya</taxon>
        <taxon>Ascomycota</taxon>
        <taxon>Pezizomycotina</taxon>
        <taxon>Dothideomycetes</taxon>
        <taxon>Dothideomycetidae</taxon>
        <taxon>Myriangiales</taxon>
        <taxon>Elsinoaceae</taxon>
        <taxon>Elsinoe</taxon>
    </lineage>
</organism>
<dbReference type="EMBL" id="ML992501">
    <property type="protein sequence ID" value="KAF2227766.1"/>
    <property type="molecule type" value="Genomic_DNA"/>
</dbReference>
<dbReference type="Proteomes" id="UP000799538">
    <property type="component" value="Unassembled WGS sequence"/>
</dbReference>
<feature type="region of interest" description="Disordered" evidence="1">
    <location>
        <begin position="469"/>
        <end position="488"/>
    </location>
</feature>
<name>A0A6A6GPU1_9PEZI</name>
<evidence type="ECO:0000313" key="2">
    <source>
        <dbReference type="EMBL" id="KAF2227766.1"/>
    </source>
</evidence>
<protein>
    <submittedName>
        <fullName evidence="2">Uncharacterized protein</fullName>
    </submittedName>
</protein>
<feature type="region of interest" description="Disordered" evidence="1">
    <location>
        <begin position="1"/>
        <end position="82"/>
    </location>
</feature>
<sequence length="504" mass="56672">MADTTPPTSTPGSPPLRSVSPSPSITPSMALGACPDLDRCVSDPSSISTASSRSVSAASDGGLVSNRRRGYMRPQGTAFSSSAKNRDSVMSLGSIAHMQYYFARTGLLDGKGAQLARKAKDKAAAQDGVRIVSDGGLAGDEDKENDYNGEDMLKEEASMLPPTVSTYRAKIIESHPPPDINVLRRELQDSLRRAREALEEIQIAPAAPEILINGENSPTSKQRPDSQGWHEIQGLHILDILTLAIRSAKDYYTFHSQPQALYAIRSEREIRSDLYQALDILKRMANRNFRGGVRQVERDGIQRWIEGIHVLLHKEQEDERQRERLRSQWEWLQGDWTGREREREWHFLSSFSTDADPLPSWEEASGPGPTDFLKALSSGIRLVNLHNELVRQSHRRFGEIKSFYHDLGKPYRCADNLRYWMKAAELRWEVKLKLEVLDVVYGRGQDTWERFDSAVLKWSQAVREEISDEWLGGSKSPEPAQGDFSDRQTIVSESRGFVPPVTQG</sequence>
<evidence type="ECO:0000313" key="3">
    <source>
        <dbReference type="Proteomes" id="UP000799538"/>
    </source>
</evidence>